<dbReference type="EMBL" id="LT551371">
    <property type="protein sequence ID" value="SAL96859.1"/>
    <property type="molecule type" value="Genomic_DNA"/>
</dbReference>
<organism evidence="2">
    <name type="scientific">Absidia glauca</name>
    <name type="common">Pin mould</name>
    <dbReference type="NCBI Taxonomy" id="4829"/>
    <lineage>
        <taxon>Eukaryota</taxon>
        <taxon>Fungi</taxon>
        <taxon>Fungi incertae sedis</taxon>
        <taxon>Mucoromycota</taxon>
        <taxon>Mucoromycotina</taxon>
        <taxon>Mucoromycetes</taxon>
        <taxon>Mucorales</taxon>
        <taxon>Cunninghamellaceae</taxon>
        <taxon>Absidia</taxon>
    </lineage>
</organism>
<dbReference type="InParanoid" id="A0A168LIH5"/>
<reference evidence="2" key="1">
    <citation type="submission" date="2016-04" db="EMBL/GenBank/DDBJ databases">
        <authorList>
            <person name="Evans L.H."/>
            <person name="Alamgir A."/>
            <person name="Owens N."/>
            <person name="Weber N.D."/>
            <person name="Virtaneva K."/>
            <person name="Barbian K."/>
            <person name="Babar A."/>
            <person name="Rosenke K."/>
        </authorList>
    </citation>
    <scope>NUCLEOTIDE SEQUENCE [LARGE SCALE GENOMIC DNA]</scope>
    <source>
        <strain evidence="2">CBS 101.48</strain>
    </source>
</reference>
<sequence>MTTPPRSIAEIAQHGFIASALTAMSGGAIGTIVALFNQRPIRHYGGLLTLHSFAVSMAFHAARESYLYYRENRDDPYRSPTIRKAETDTANNLGSIAWVLATTTFSKPNTPEFG</sequence>
<protein>
    <submittedName>
        <fullName evidence="2">Uncharacterized protein</fullName>
    </submittedName>
</protein>
<keyword evidence="1" id="KW-0472">Membrane</keyword>
<evidence type="ECO:0000313" key="3">
    <source>
        <dbReference type="Proteomes" id="UP000078561"/>
    </source>
</evidence>
<evidence type="ECO:0000313" key="2">
    <source>
        <dbReference type="EMBL" id="SAL96859.1"/>
    </source>
</evidence>
<dbReference type="AlphaFoldDB" id="A0A168LIH5"/>
<keyword evidence="1" id="KW-1133">Transmembrane helix</keyword>
<gene>
    <name evidence="2" type="primary">ABSGL_02296.1 scaffold 3129</name>
</gene>
<evidence type="ECO:0000256" key="1">
    <source>
        <dbReference type="SAM" id="Phobius"/>
    </source>
</evidence>
<proteinExistence type="predicted"/>
<keyword evidence="3" id="KW-1185">Reference proteome</keyword>
<name>A0A168LIH5_ABSGL</name>
<keyword evidence="1" id="KW-0812">Transmembrane</keyword>
<dbReference type="Proteomes" id="UP000078561">
    <property type="component" value="Unassembled WGS sequence"/>
</dbReference>
<accession>A0A168LIH5</accession>
<feature type="transmembrane region" description="Helical" evidence="1">
    <location>
        <begin position="16"/>
        <end position="37"/>
    </location>
</feature>